<sequence length="451" mass="51595">MPRYGDLDYDPDYDDSPPSSPKQRALLKNASSTSALRLLGRRIWRLRTTIIILVMMTEILYFWLYRKQSPTRARYSPTLNYKHVDWKLYAYSQYATDSAHLCNAVMVFEALDRLGSQAQRLLIYPDTMDTEISSNRDRDSQLLDMAKRKYKVKLVPTKIEAAPETLPLRKSLSWTAKDQVGWDRSLAKMLIFSQTDYLRVIHLDNDITLYEHLDDLFFLPAATMAMARAYWLAQSPVTTPKGVLPELEVNKTAFPLSPHIMVIEPSTLEGARIQAELKANPSSPSETSLDVVILNKLYKDVAMVLPHRGLALRTGEFRRPVDDHQEYLGPISQPVPGFEGHISMVEKWDPHRALRQARLVHFAGDEPLPKPWISSPRELLKLIQPNCDSGETVVEAECQDRKVWLSIYNEFRKRRKEVCAMLSIASPPWQPMEIPTEGLTESTSLASLNEI</sequence>
<evidence type="ECO:0000313" key="4">
    <source>
        <dbReference type="Proteomes" id="UP000664169"/>
    </source>
</evidence>
<evidence type="ECO:0000256" key="1">
    <source>
        <dbReference type="SAM" id="MobiDB-lite"/>
    </source>
</evidence>
<organism evidence="3 4">
    <name type="scientific">Gomphillus americanus</name>
    <dbReference type="NCBI Taxonomy" id="1940652"/>
    <lineage>
        <taxon>Eukaryota</taxon>
        <taxon>Fungi</taxon>
        <taxon>Dikarya</taxon>
        <taxon>Ascomycota</taxon>
        <taxon>Pezizomycotina</taxon>
        <taxon>Lecanoromycetes</taxon>
        <taxon>OSLEUM clade</taxon>
        <taxon>Ostropomycetidae</taxon>
        <taxon>Ostropales</taxon>
        <taxon>Graphidaceae</taxon>
        <taxon>Gomphilloideae</taxon>
        <taxon>Gomphillus</taxon>
    </lineage>
</organism>
<keyword evidence="2" id="KW-0472">Membrane</keyword>
<dbReference type="AlphaFoldDB" id="A0A8H3IBA2"/>
<feature type="transmembrane region" description="Helical" evidence="2">
    <location>
        <begin position="46"/>
        <end position="65"/>
    </location>
</feature>
<name>A0A8H3IBA2_9LECA</name>
<keyword evidence="4" id="KW-1185">Reference proteome</keyword>
<evidence type="ECO:0008006" key="5">
    <source>
        <dbReference type="Google" id="ProtNLM"/>
    </source>
</evidence>
<evidence type="ECO:0000256" key="2">
    <source>
        <dbReference type="SAM" id="Phobius"/>
    </source>
</evidence>
<dbReference type="SUPFAM" id="SSF53448">
    <property type="entry name" value="Nucleotide-diphospho-sugar transferases"/>
    <property type="match status" value="1"/>
</dbReference>
<keyword evidence="2" id="KW-1133">Transmembrane helix</keyword>
<feature type="region of interest" description="Disordered" evidence="1">
    <location>
        <begin position="1"/>
        <end position="26"/>
    </location>
</feature>
<protein>
    <recommendedName>
        <fullName evidence="5">Glycosyltransferase family 8 protein</fullName>
    </recommendedName>
</protein>
<reference evidence="3" key="1">
    <citation type="submission" date="2021-03" db="EMBL/GenBank/DDBJ databases">
        <authorList>
            <person name="Tagirdzhanova G."/>
        </authorList>
    </citation>
    <scope>NUCLEOTIDE SEQUENCE</scope>
</reference>
<keyword evidence="2" id="KW-0812">Transmembrane</keyword>
<dbReference type="PANTHER" id="PTHR11183">
    <property type="entry name" value="GLYCOGENIN SUBFAMILY MEMBER"/>
    <property type="match status" value="1"/>
</dbReference>
<dbReference type="InterPro" id="IPR050587">
    <property type="entry name" value="GNT1/Glycosyltrans_8"/>
</dbReference>
<dbReference type="Gene3D" id="3.90.550.10">
    <property type="entry name" value="Spore Coat Polysaccharide Biosynthesis Protein SpsA, Chain A"/>
    <property type="match status" value="1"/>
</dbReference>
<evidence type="ECO:0000313" key="3">
    <source>
        <dbReference type="EMBL" id="CAF9907209.1"/>
    </source>
</evidence>
<proteinExistence type="predicted"/>
<dbReference type="EMBL" id="CAJPDQ010000003">
    <property type="protein sequence ID" value="CAF9907209.1"/>
    <property type="molecule type" value="Genomic_DNA"/>
</dbReference>
<gene>
    <name evidence="3" type="ORF">GOMPHAMPRED_005050</name>
</gene>
<comment type="caution">
    <text evidence="3">The sequence shown here is derived from an EMBL/GenBank/DDBJ whole genome shotgun (WGS) entry which is preliminary data.</text>
</comment>
<dbReference type="InterPro" id="IPR029044">
    <property type="entry name" value="Nucleotide-diphossugar_trans"/>
</dbReference>
<dbReference type="Proteomes" id="UP000664169">
    <property type="component" value="Unassembled WGS sequence"/>
</dbReference>
<accession>A0A8H3IBA2</accession>
<dbReference type="OrthoDB" id="2014201at2759"/>